<dbReference type="RefSeq" id="WP_380039162.1">
    <property type="nucleotide sequence ID" value="NZ_JBHSEH010000009.1"/>
</dbReference>
<accession>A0ABV8XRV7</accession>
<evidence type="ECO:0000256" key="1">
    <source>
        <dbReference type="SAM" id="Phobius"/>
    </source>
</evidence>
<comment type="caution">
    <text evidence="2">The sequence shown here is derived from an EMBL/GenBank/DDBJ whole genome shotgun (WGS) entry which is preliminary data.</text>
</comment>
<keyword evidence="3" id="KW-1185">Reference proteome</keyword>
<keyword evidence="1" id="KW-0472">Membrane</keyword>
<dbReference type="EMBL" id="JBHSEH010000009">
    <property type="protein sequence ID" value="MFC4426568.1"/>
    <property type="molecule type" value="Genomic_DNA"/>
</dbReference>
<organism evidence="2 3">
    <name type="scientific">Deinococcus navajonensis</name>
    <dbReference type="NCBI Taxonomy" id="309884"/>
    <lineage>
        <taxon>Bacteria</taxon>
        <taxon>Thermotogati</taxon>
        <taxon>Deinococcota</taxon>
        <taxon>Deinococci</taxon>
        <taxon>Deinococcales</taxon>
        <taxon>Deinococcaceae</taxon>
        <taxon>Deinococcus</taxon>
    </lineage>
</organism>
<protein>
    <submittedName>
        <fullName evidence="2">Uncharacterized protein</fullName>
    </submittedName>
</protein>
<feature type="transmembrane region" description="Helical" evidence="1">
    <location>
        <begin position="72"/>
        <end position="95"/>
    </location>
</feature>
<name>A0ABV8XRV7_9DEIO</name>
<sequence>MTPLGLAALGLVLLALGAGLLRAAGQYDRDTEAEIQSARQLFTGDGLPPADAERAARLMRRTRQVGSRVSRWGAWTILVLGLLVLLMALSLWLAVTRAA</sequence>
<keyword evidence="1" id="KW-1133">Transmembrane helix</keyword>
<dbReference type="Proteomes" id="UP001595998">
    <property type="component" value="Unassembled WGS sequence"/>
</dbReference>
<keyword evidence="1" id="KW-0812">Transmembrane</keyword>
<gene>
    <name evidence="2" type="ORF">ACFOZ9_10110</name>
</gene>
<evidence type="ECO:0000313" key="3">
    <source>
        <dbReference type="Proteomes" id="UP001595998"/>
    </source>
</evidence>
<proteinExistence type="predicted"/>
<reference evidence="3" key="1">
    <citation type="journal article" date="2019" name="Int. J. Syst. Evol. Microbiol.">
        <title>The Global Catalogue of Microorganisms (GCM) 10K type strain sequencing project: providing services to taxonomists for standard genome sequencing and annotation.</title>
        <authorList>
            <consortium name="The Broad Institute Genomics Platform"/>
            <consortium name="The Broad Institute Genome Sequencing Center for Infectious Disease"/>
            <person name="Wu L."/>
            <person name="Ma J."/>
        </authorList>
    </citation>
    <scope>NUCLEOTIDE SEQUENCE [LARGE SCALE GENOMIC DNA]</scope>
    <source>
        <strain evidence="3">CCUG 56029</strain>
    </source>
</reference>
<evidence type="ECO:0000313" key="2">
    <source>
        <dbReference type="EMBL" id="MFC4426568.1"/>
    </source>
</evidence>